<evidence type="ECO:0000256" key="7">
    <source>
        <dbReference type="ARBA" id="ARBA00029447"/>
    </source>
</evidence>
<evidence type="ECO:0000256" key="11">
    <source>
        <dbReference type="SAM" id="Phobius"/>
    </source>
</evidence>
<dbReference type="GO" id="GO:0004888">
    <property type="term" value="F:transmembrane signaling receptor activity"/>
    <property type="evidence" value="ECO:0007669"/>
    <property type="project" value="InterPro"/>
</dbReference>
<dbReference type="Gene3D" id="1.10.287.950">
    <property type="entry name" value="Methyl-accepting chemotaxis protein"/>
    <property type="match status" value="1"/>
</dbReference>
<name>A0A444HHM9_RHILE</name>
<keyword evidence="3" id="KW-0145">Chemotaxis</keyword>
<keyword evidence="8" id="KW-0807">Transducer</keyword>
<keyword evidence="4 11" id="KW-0812">Transmembrane</keyword>
<protein>
    <submittedName>
        <fullName evidence="14">HAMP domain-containing protein</fullName>
    </submittedName>
</protein>
<dbReference type="InterPro" id="IPR051310">
    <property type="entry name" value="MCP_chemotaxis"/>
</dbReference>
<reference evidence="14 15" key="1">
    <citation type="submission" date="2019-01" db="EMBL/GenBank/DDBJ databases">
        <title>RHIZO-ID as a novel technology for direct rhizobia identification.</title>
        <authorList>
            <person name="De Meyer S.E."/>
        </authorList>
    </citation>
    <scope>NUCLEOTIDE SEQUENCE [LARGE SCALE GENOMIC DNA]</scope>
    <source>
        <strain evidence="14 15">WSM448</strain>
    </source>
</reference>
<dbReference type="Proteomes" id="UP000283817">
    <property type="component" value="Unassembled WGS sequence"/>
</dbReference>
<feature type="domain" description="HAMP" evidence="13">
    <location>
        <begin position="212"/>
        <end position="265"/>
    </location>
</feature>
<dbReference type="SUPFAM" id="SSF160935">
    <property type="entry name" value="VPA0735-like"/>
    <property type="match status" value="1"/>
</dbReference>
<keyword evidence="5 11" id="KW-1133">Transmembrane helix</keyword>
<dbReference type="AlphaFoldDB" id="A0A444HHM9"/>
<evidence type="ECO:0000313" key="14">
    <source>
        <dbReference type="EMBL" id="RWX20865.1"/>
    </source>
</evidence>
<dbReference type="InterPro" id="IPR003660">
    <property type="entry name" value="HAMP_dom"/>
</dbReference>
<feature type="transmembrane region" description="Helical" evidence="11">
    <location>
        <begin position="192"/>
        <end position="214"/>
    </location>
</feature>
<evidence type="ECO:0000256" key="4">
    <source>
        <dbReference type="ARBA" id="ARBA00022692"/>
    </source>
</evidence>
<sequence>MLNLTIRKKLLALIGTALLAFVFIMALQLLFLHSSMMIDRQKLLRSQVETALSLVKSFGDQVAAGEMTETEAKENARSALRSLRYQGSEYCFIHDYGNANRGLVLVHPNSKIEGQNLWEAKDAKGTPYVQSMIANAKKGGGFVEYQFPRLNAETPSPKLGYSAAYEPWNWSITTALYVDDIQEEFSAQAMKALLGFMPVLGILIAVAFVVAASITRPLNSLAGRMRLLASGDTGTSVPGRDRFDEIGGMAKAVEVFRQGALERAESERQAEDHRSTSEKERNAREGLAVRETQKIRTVISFLGNALGKLADGDLTCRIDDRFEGDLDEIRTNFNDALERLQQAMSRIVENANAVRDGATEIQASADNLARRTEQQAASVEETAAALEEITTTVRDATRRAEEVGGLVSRTRSGAEQSGAVVQQAVRAMNDIKKSSDEISNIISVIDDIAFQTNLLALNAGVEAARAGDAGKGFAVVVQFYPLSQSSNPPETKFVDAIDVVFDSTIHYDLRFLEALDRFVQREPWLDRDRVMIDFLKTIGIEKGKPFSPDEKTKQVLNEAMLEAHAWLDHKYENMFTPPYYEGTQ</sequence>
<feature type="domain" description="HAMP" evidence="13">
    <location>
        <begin position="293"/>
        <end position="345"/>
    </location>
</feature>
<dbReference type="GO" id="GO:0006935">
    <property type="term" value="P:chemotaxis"/>
    <property type="evidence" value="ECO:0007669"/>
    <property type="project" value="UniProtKB-KW"/>
</dbReference>
<evidence type="ECO:0000256" key="9">
    <source>
        <dbReference type="SAM" id="Coils"/>
    </source>
</evidence>
<dbReference type="Pfam" id="PF00015">
    <property type="entry name" value="MCPsignal"/>
    <property type="match status" value="1"/>
</dbReference>
<dbReference type="SMART" id="SM00304">
    <property type="entry name" value="HAMP"/>
    <property type="match status" value="2"/>
</dbReference>
<proteinExistence type="inferred from homology"/>
<evidence type="ECO:0000259" key="12">
    <source>
        <dbReference type="PROSITE" id="PS50111"/>
    </source>
</evidence>
<dbReference type="GO" id="GO:0007165">
    <property type="term" value="P:signal transduction"/>
    <property type="evidence" value="ECO:0007669"/>
    <property type="project" value="UniProtKB-KW"/>
</dbReference>
<dbReference type="Gene3D" id="1.10.8.500">
    <property type="entry name" value="HAMP domain in histidine kinase"/>
    <property type="match status" value="1"/>
</dbReference>
<keyword evidence="6 11" id="KW-0472">Membrane</keyword>
<feature type="domain" description="Methyl-accepting transducer" evidence="12">
    <location>
        <begin position="350"/>
        <end position="478"/>
    </location>
</feature>
<feature type="transmembrane region" description="Helical" evidence="11">
    <location>
        <begin position="12"/>
        <end position="32"/>
    </location>
</feature>
<evidence type="ECO:0000259" key="13">
    <source>
        <dbReference type="PROSITE" id="PS50885"/>
    </source>
</evidence>
<comment type="subcellular location">
    <subcellularLocation>
        <location evidence="1">Cell membrane</location>
        <topology evidence="1">Multi-pass membrane protein</topology>
    </subcellularLocation>
</comment>
<accession>A0A444HHM9</accession>
<feature type="region of interest" description="Disordered" evidence="10">
    <location>
        <begin position="263"/>
        <end position="287"/>
    </location>
</feature>
<evidence type="ECO:0000313" key="15">
    <source>
        <dbReference type="Proteomes" id="UP000283817"/>
    </source>
</evidence>
<dbReference type="SUPFAM" id="SSF58104">
    <property type="entry name" value="Methyl-accepting chemotaxis protein (MCP) signaling domain"/>
    <property type="match status" value="1"/>
</dbReference>
<keyword evidence="2" id="KW-1003">Cell membrane</keyword>
<dbReference type="GO" id="GO:0005886">
    <property type="term" value="C:plasma membrane"/>
    <property type="evidence" value="ECO:0007669"/>
    <property type="project" value="UniProtKB-SubCell"/>
</dbReference>
<dbReference type="PANTHER" id="PTHR43531">
    <property type="entry name" value="PROTEIN ICFG"/>
    <property type="match status" value="1"/>
</dbReference>
<dbReference type="InterPro" id="IPR004090">
    <property type="entry name" value="Chemotax_Me-accpt_rcpt"/>
</dbReference>
<evidence type="ECO:0000256" key="2">
    <source>
        <dbReference type="ARBA" id="ARBA00022475"/>
    </source>
</evidence>
<evidence type="ECO:0000256" key="3">
    <source>
        <dbReference type="ARBA" id="ARBA00022500"/>
    </source>
</evidence>
<dbReference type="InterPro" id="IPR033480">
    <property type="entry name" value="sCache_2"/>
</dbReference>
<evidence type="ECO:0000256" key="1">
    <source>
        <dbReference type="ARBA" id="ARBA00004651"/>
    </source>
</evidence>
<dbReference type="CDD" id="cd06225">
    <property type="entry name" value="HAMP"/>
    <property type="match status" value="1"/>
</dbReference>
<dbReference type="SMART" id="SM00283">
    <property type="entry name" value="MA"/>
    <property type="match status" value="1"/>
</dbReference>
<comment type="caution">
    <text evidence="14">The sequence shown here is derived from an EMBL/GenBank/DDBJ whole genome shotgun (WGS) entry which is preliminary data.</text>
</comment>
<keyword evidence="9" id="KW-0175">Coiled coil</keyword>
<dbReference type="EMBL" id="SBHX01000140">
    <property type="protein sequence ID" value="RWX20865.1"/>
    <property type="molecule type" value="Genomic_DNA"/>
</dbReference>
<comment type="similarity">
    <text evidence="7">Belongs to the methyl-accepting chemotaxis (MCP) protein family.</text>
</comment>
<dbReference type="PROSITE" id="PS50111">
    <property type="entry name" value="CHEMOTAXIS_TRANSDUC_2"/>
    <property type="match status" value="1"/>
</dbReference>
<dbReference type="Gene3D" id="3.30.450.20">
    <property type="entry name" value="PAS domain"/>
    <property type="match status" value="1"/>
</dbReference>
<dbReference type="PROSITE" id="PS50885">
    <property type="entry name" value="HAMP"/>
    <property type="match status" value="2"/>
</dbReference>
<dbReference type="Pfam" id="PF00672">
    <property type="entry name" value="HAMP"/>
    <property type="match status" value="2"/>
</dbReference>
<gene>
    <name evidence="14" type="ORF">EHI47_38270</name>
</gene>
<dbReference type="SUPFAM" id="SSF158472">
    <property type="entry name" value="HAMP domain-like"/>
    <property type="match status" value="1"/>
</dbReference>
<evidence type="ECO:0000256" key="10">
    <source>
        <dbReference type="SAM" id="MobiDB-lite"/>
    </source>
</evidence>
<dbReference type="PANTHER" id="PTHR43531:SF11">
    <property type="entry name" value="METHYL-ACCEPTING CHEMOTAXIS PROTEIN 3"/>
    <property type="match status" value="1"/>
</dbReference>
<organism evidence="14 15">
    <name type="scientific">Rhizobium leguminosarum</name>
    <dbReference type="NCBI Taxonomy" id="384"/>
    <lineage>
        <taxon>Bacteria</taxon>
        <taxon>Pseudomonadati</taxon>
        <taxon>Pseudomonadota</taxon>
        <taxon>Alphaproteobacteria</taxon>
        <taxon>Hyphomicrobiales</taxon>
        <taxon>Rhizobiaceae</taxon>
        <taxon>Rhizobium/Agrobacterium group</taxon>
        <taxon>Rhizobium</taxon>
    </lineage>
</organism>
<dbReference type="InterPro" id="IPR004089">
    <property type="entry name" value="MCPsignal_dom"/>
</dbReference>
<dbReference type="PRINTS" id="PR00260">
    <property type="entry name" value="CHEMTRNSDUCR"/>
</dbReference>
<dbReference type="Pfam" id="PF17200">
    <property type="entry name" value="sCache_2"/>
    <property type="match status" value="1"/>
</dbReference>
<evidence type="ECO:0000256" key="6">
    <source>
        <dbReference type="ARBA" id="ARBA00023136"/>
    </source>
</evidence>
<dbReference type="SMART" id="SM01049">
    <property type="entry name" value="Cache_2"/>
    <property type="match status" value="1"/>
</dbReference>
<evidence type="ECO:0000256" key="5">
    <source>
        <dbReference type="ARBA" id="ARBA00022989"/>
    </source>
</evidence>
<evidence type="ECO:0000256" key="8">
    <source>
        <dbReference type="PROSITE-ProRule" id="PRU00284"/>
    </source>
</evidence>
<feature type="coiled-coil region" evidence="9">
    <location>
        <begin position="326"/>
        <end position="389"/>
    </location>
</feature>